<proteinExistence type="predicted"/>
<protein>
    <submittedName>
        <fullName evidence="1">23931_t:CDS:1</fullName>
    </submittedName>
</protein>
<dbReference type="Proteomes" id="UP000789920">
    <property type="component" value="Unassembled WGS sequence"/>
</dbReference>
<evidence type="ECO:0000313" key="1">
    <source>
        <dbReference type="EMBL" id="CAG8790773.1"/>
    </source>
</evidence>
<dbReference type="EMBL" id="CAJVQC010051772">
    <property type="protein sequence ID" value="CAG8790773.1"/>
    <property type="molecule type" value="Genomic_DNA"/>
</dbReference>
<organism evidence="1 2">
    <name type="scientific">Racocetra persica</name>
    <dbReference type="NCBI Taxonomy" id="160502"/>
    <lineage>
        <taxon>Eukaryota</taxon>
        <taxon>Fungi</taxon>
        <taxon>Fungi incertae sedis</taxon>
        <taxon>Mucoromycota</taxon>
        <taxon>Glomeromycotina</taxon>
        <taxon>Glomeromycetes</taxon>
        <taxon>Diversisporales</taxon>
        <taxon>Gigasporaceae</taxon>
        <taxon>Racocetra</taxon>
    </lineage>
</organism>
<sequence length="161" mass="18709">DGAQTDDKELYLNLWEDVYSSAIYLIMIEEISTSSNSNEPELFSTKIINRLDKLGQYQEIQHEIDTGNARPIKQLVYQLEDQADHLTEEIEVFHMIAEDYLDEKIEGKDENPLTNVEDTWDDMWTNREITLTAQIGYPLLSGSDNEIKMDINDKYLIDLSK</sequence>
<evidence type="ECO:0000313" key="2">
    <source>
        <dbReference type="Proteomes" id="UP000789920"/>
    </source>
</evidence>
<name>A0ACA9RFG1_9GLOM</name>
<reference evidence="1" key="1">
    <citation type="submission" date="2021-06" db="EMBL/GenBank/DDBJ databases">
        <authorList>
            <person name="Kallberg Y."/>
            <person name="Tangrot J."/>
            <person name="Rosling A."/>
        </authorList>
    </citation>
    <scope>NUCLEOTIDE SEQUENCE</scope>
    <source>
        <strain evidence="1">MA461A</strain>
    </source>
</reference>
<accession>A0ACA9RFG1</accession>
<feature type="non-terminal residue" evidence="1">
    <location>
        <position position="161"/>
    </location>
</feature>
<keyword evidence="2" id="KW-1185">Reference proteome</keyword>
<feature type="non-terminal residue" evidence="1">
    <location>
        <position position="1"/>
    </location>
</feature>
<gene>
    <name evidence="1" type="ORF">RPERSI_LOCUS19112</name>
</gene>
<comment type="caution">
    <text evidence="1">The sequence shown here is derived from an EMBL/GenBank/DDBJ whole genome shotgun (WGS) entry which is preliminary data.</text>
</comment>